<gene>
    <name evidence="3" type="ORF">PHMEG_0005632</name>
</gene>
<feature type="region of interest" description="Disordered" evidence="1">
    <location>
        <begin position="1"/>
        <end position="42"/>
    </location>
</feature>
<evidence type="ECO:0000313" key="4">
    <source>
        <dbReference type="Proteomes" id="UP000198211"/>
    </source>
</evidence>
<reference evidence="4" key="1">
    <citation type="submission" date="2017-03" db="EMBL/GenBank/DDBJ databases">
        <title>Phytopthora megakarya and P. palmivora, two closely related causual agents of cacao black pod achieved similar genome size and gene model numbers by different mechanisms.</title>
        <authorList>
            <person name="Ali S."/>
            <person name="Shao J."/>
            <person name="Larry D.J."/>
            <person name="Kronmiller B."/>
            <person name="Shen D."/>
            <person name="Strem M.D."/>
            <person name="Melnick R.L."/>
            <person name="Guiltinan M.J."/>
            <person name="Tyler B.M."/>
            <person name="Meinhardt L.W."/>
            <person name="Bailey B.A."/>
        </authorList>
    </citation>
    <scope>NUCLEOTIDE SEQUENCE [LARGE SCALE GENOMIC DNA]</scope>
    <source>
        <strain evidence="4">zdho120</strain>
    </source>
</reference>
<name>A0A225WQY7_9STRA</name>
<feature type="compositionally biased region" description="Basic and acidic residues" evidence="1">
    <location>
        <begin position="68"/>
        <end position="78"/>
    </location>
</feature>
<dbReference type="Pfam" id="PF00397">
    <property type="entry name" value="WW"/>
    <property type="match status" value="1"/>
</dbReference>
<protein>
    <submittedName>
        <fullName evidence="3">Cyclin-Y</fullName>
    </submittedName>
</protein>
<dbReference type="CDD" id="cd20540">
    <property type="entry name" value="CYCLIN_CCNY_like"/>
    <property type="match status" value="1"/>
</dbReference>
<dbReference type="STRING" id="4795.A0A225WQY7"/>
<dbReference type="Pfam" id="PF08613">
    <property type="entry name" value="Cyclin"/>
    <property type="match status" value="1"/>
</dbReference>
<dbReference type="InterPro" id="IPR036020">
    <property type="entry name" value="WW_dom_sf"/>
</dbReference>
<dbReference type="Gene3D" id="1.10.472.10">
    <property type="entry name" value="Cyclin-like"/>
    <property type="match status" value="1"/>
</dbReference>
<evidence type="ECO:0000256" key="1">
    <source>
        <dbReference type="SAM" id="MobiDB-lite"/>
    </source>
</evidence>
<dbReference type="InterPro" id="IPR013763">
    <property type="entry name" value="Cyclin-like_dom"/>
</dbReference>
<feature type="region of interest" description="Disordered" evidence="1">
    <location>
        <begin position="653"/>
        <end position="695"/>
    </location>
</feature>
<dbReference type="SUPFAM" id="SSF47954">
    <property type="entry name" value="Cyclin-like"/>
    <property type="match status" value="1"/>
</dbReference>
<dbReference type="CDD" id="cd00201">
    <property type="entry name" value="WW"/>
    <property type="match status" value="1"/>
</dbReference>
<sequence length="726" mass="80556">MNSVASPLRMNMTTTTGQSANPRRHRSRGGSSSLDMTQDPSYARRVQMQQVQQGYMGYAPAYPPQPDLKPRSRQREKPQTQIQTQNQRMHRDMAKRVFGRDEDLAGRPAMISMSQDDLPFEEPVAWRVAVDPKSKKPYYYHPITRETTWKKPAELVAAETREKRQFFSVMENNIRLKLRDGYYTRDSETSNSSHSTPDAVHKPHEMSPHLSTRSSASTVSCNSARSSFNSFTSGSARSLPGSARQMILSSTRSLPTTPEGMGVPYLSPGENQPQQEPDTMERDSEYQKRPSLFRTLSSYETPVMNSSRKGSDGIDVDEVGLSASTSLAVPSPIQERVRLAALVPRASDLEAYARAVRAANGKGRPSLQAPMMGVATGRGSSASALMNKKAPGSKGAATRSDKPRPLRRRSNSTNSIYLRMGTMNAPDQDATIQCVATVLRAHMMEALEDPIRSDPRFDVFVTARDRQRLTSIVDDLDAEATTFVEVEDDDVMLDVVPTLSQIASFIKHVLSRAQMEAECIIMSLVYVERLLKATSGFLQLRGENWRRLVFCSMVMASKVWDDLSMTNADFSKIWPELSLKQINELELVYLSAVEYNVRVSAVSYAKYYFHLRSMCATMGLLEAFDESAPLNLDGARKMQVLSEEYQERSKLMPVPRRRSVTITSTSATESMQAGANAGRSAVGGAQSKPAKASPAASLEQLVHMQMRVAGGSSLSMHRLSANPVKQ</sequence>
<feature type="compositionally biased region" description="Basic and acidic residues" evidence="1">
    <location>
        <begin position="279"/>
        <end position="288"/>
    </location>
</feature>
<dbReference type="InterPro" id="IPR036915">
    <property type="entry name" value="Cyclin-like_sf"/>
</dbReference>
<accession>A0A225WQY7</accession>
<feature type="compositionally biased region" description="Polar residues" evidence="1">
    <location>
        <begin position="660"/>
        <end position="673"/>
    </location>
</feature>
<dbReference type="SMART" id="SM00385">
    <property type="entry name" value="CYCLIN"/>
    <property type="match status" value="1"/>
</dbReference>
<dbReference type="SUPFAM" id="SSF51045">
    <property type="entry name" value="WW domain"/>
    <property type="match status" value="1"/>
</dbReference>
<evidence type="ECO:0000259" key="2">
    <source>
        <dbReference type="PROSITE" id="PS50020"/>
    </source>
</evidence>
<dbReference type="InterPro" id="IPR013922">
    <property type="entry name" value="Cyclin_PHO80-like"/>
</dbReference>
<dbReference type="SMART" id="SM00456">
    <property type="entry name" value="WW"/>
    <property type="match status" value="1"/>
</dbReference>
<feature type="region of interest" description="Disordered" evidence="1">
    <location>
        <begin position="57"/>
        <end position="91"/>
    </location>
</feature>
<comment type="caution">
    <text evidence="3">The sequence shown here is derived from an EMBL/GenBank/DDBJ whole genome shotgun (WGS) entry which is preliminary data.</text>
</comment>
<feature type="region of interest" description="Disordered" evidence="1">
    <location>
        <begin position="252"/>
        <end position="288"/>
    </location>
</feature>
<feature type="compositionally biased region" description="Polar residues" evidence="1">
    <location>
        <begin position="209"/>
        <end position="218"/>
    </location>
</feature>
<keyword evidence="4" id="KW-1185">Reference proteome</keyword>
<evidence type="ECO:0000313" key="3">
    <source>
        <dbReference type="EMBL" id="OWZ20015.1"/>
    </source>
</evidence>
<dbReference type="Gene3D" id="2.20.70.10">
    <property type="match status" value="1"/>
</dbReference>
<feature type="compositionally biased region" description="Polar residues" evidence="1">
    <location>
        <begin position="1"/>
        <end position="21"/>
    </location>
</feature>
<organism evidence="3 4">
    <name type="scientific">Phytophthora megakarya</name>
    <dbReference type="NCBI Taxonomy" id="4795"/>
    <lineage>
        <taxon>Eukaryota</taxon>
        <taxon>Sar</taxon>
        <taxon>Stramenopiles</taxon>
        <taxon>Oomycota</taxon>
        <taxon>Peronosporomycetes</taxon>
        <taxon>Peronosporales</taxon>
        <taxon>Peronosporaceae</taxon>
        <taxon>Phytophthora</taxon>
    </lineage>
</organism>
<dbReference type="PROSITE" id="PS01159">
    <property type="entry name" value="WW_DOMAIN_1"/>
    <property type="match status" value="1"/>
</dbReference>
<dbReference type="Proteomes" id="UP000198211">
    <property type="component" value="Unassembled WGS sequence"/>
</dbReference>
<dbReference type="OrthoDB" id="10250320at2759"/>
<proteinExistence type="predicted"/>
<dbReference type="EMBL" id="NBNE01000370">
    <property type="protein sequence ID" value="OWZ20015.1"/>
    <property type="molecule type" value="Genomic_DNA"/>
</dbReference>
<dbReference type="FunFam" id="2.20.70.10:FF:000193">
    <property type="entry name" value="Uncharacterized protein"/>
    <property type="match status" value="1"/>
</dbReference>
<feature type="domain" description="WW" evidence="2">
    <location>
        <begin position="120"/>
        <end position="154"/>
    </location>
</feature>
<dbReference type="PANTHER" id="PTHR14248">
    <property type="entry name" value="CYCLIN Y, ISOFORM A"/>
    <property type="match status" value="1"/>
</dbReference>
<feature type="region of interest" description="Disordered" evidence="1">
    <location>
        <begin position="184"/>
        <end position="218"/>
    </location>
</feature>
<dbReference type="InterPro" id="IPR001202">
    <property type="entry name" value="WW_dom"/>
</dbReference>
<dbReference type="AlphaFoldDB" id="A0A225WQY7"/>
<dbReference type="PROSITE" id="PS50020">
    <property type="entry name" value="WW_DOMAIN_2"/>
    <property type="match status" value="1"/>
</dbReference>
<dbReference type="GO" id="GO:0019901">
    <property type="term" value="F:protein kinase binding"/>
    <property type="evidence" value="ECO:0007669"/>
    <property type="project" value="InterPro"/>
</dbReference>
<feature type="region of interest" description="Disordered" evidence="1">
    <location>
        <begin position="359"/>
        <end position="414"/>
    </location>
</feature>